<comment type="catalytic activity">
    <reaction evidence="7">
        <text>[glutaredoxin]-dithiol + arsenate + glutathione + H(+) = glutathionyl-S-S-[glutaredoxin] + arsenite + H2O</text>
        <dbReference type="Rhea" id="RHEA:22016"/>
        <dbReference type="Rhea" id="RHEA-COMP:10729"/>
        <dbReference type="Rhea" id="RHEA-COMP:17668"/>
        <dbReference type="ChEBI" id="CHEBI:15377"/>
        <dbReference type="ChEBI" id="CHEBI:15378"/>
        <dbReference type="ChEBI" id="CHEBI:29242"/>
        <dbReference type="ChEBI" id="CHEBI:29950"/>
        <dbReference type="ChEBI" id="CHEBI:48597"/>
        <dbReference type="ChEBI" id="CHEBI:57925"/>
        <dbReference type="ChEBI" id="CHEBI:146199"/>
        <dbReference type="EC" id="1.20.4.1"/>
    </reaction>
</comment>
<evidence type="ECO:0000313" key="8">
    <source>
        <dbReference type="EMBL" id="KAF1688097.1"/>
    </source>
</evidence>
<dbReference type="InterPro" id="IPR036249">
    <property type="entry name" value="Thioredoxin-like_sf"/>
</dbReference>
<keyword evidence="2" id="KW-0059">Arsenical resistance</keyword>
<dbReference type="CDD" id="cd03034">
    <property type="entry name" value="ArsC_ArsC"/>
    <property type="match status" value="1"/>
</dbReference>
<keyword evidence="3 7" id="KW-0560">Oxidoreductase</keyword>
<evidence type="ECO:0000256" key="7">
    <source>
        <dbReference type="RuleBase" id="RU362029"/>
    </source>
</evidence>
<keyword evidence="9" id="KW-1185">Reference proteome</keyword>
<evidence type="ECO:0000256" key="3">
    <source>
        <dbReference type="ARBA" id="ARBA00023002"/>
    </source>
</evidence>
<reference evidence="8 9" key="1">
    <citation type="submission" date="2017-10" db="EMBL/GenBank/DDBJ databases">
        <title>Whole genome sequencing of Pseudoxanthomonas broegbernensis DSM 12573(T).</title>
        <authorList>
            <person name="Kumar S."/>
            <person name="Bansal K."/>
            <person name="Kaur A."/>
            <person name="Patil P."/>
            <person name="Sharma S."/>
            <person name="Patil P.B."/>
        </authorList>
    </citation>
    <scope>NUCLEOTIDE SEQUENCE [LARGE SCALE GENOMIC DNA]</scope>
    <source>
        <strain evidence="8 9">DSM 12573</strain>
    </source>
</reference>
<dbReference type="EC" id="1.20.4.1" evidence="4 7"/>
<sequence length="120" mass="12988">MPAGAQATIWHNPRCSNSRGALQLLREHGIEPRIVDYLARPPDRAALLRAAADSGVGLRGLVRDKEAIYRELDLDGADDAVLLDAMLAHPVLINRPVVITARGTRLCRPPETVLELLPGG</sequence>
<dbReference type="GO" id="GO:0046685">
    <property type="term" value="P:response to arsenic-containing substance"/>
    <property type="evidence" value="ECO:0007669"/>
    <property type="project" value="UniProtKB-KW"/>
</dbReference>
<dbReference type="NCBIfam" id="TIGR00014">
    <property type="entry name" value="arsC"/>
    <property type="match status" value="1"/>
</dbReference>
<dbReference type="Gene3D" id="3.40.30.10">
    <property type="entry name" value="Glutaredoxin"/>
    <property type="match status" value="1"/>
</dbReference>
<dbReference type="AlphaFoldDB" id="A0A7V8K8R5"/>
<protein>
    <recommendedName>
        <fullName evidence="5 7">Arsenate reductase</fullName>
        <ecNumber evidence="4 7">1.20.4.1</ecNumber>
    </recommendedName>
</protein>
<dbReference type="PROSITE" id="PS51353">
    <property type="entry name" value="ARSC"/>
    <property type="match status" value="1"/>
</dbReference>
<organism evidence="8 9">
    <name type="scientific">Pseudoxanthomonas broegbernensis</name>
    <dbReference type="NCBI Taxonomy" id="83619"/>
    <lineage>
        <taxon>Bacteria</taxon>
        <taxon>Pseudomonadati</taxon>
        <taxon>Pseudomonadota</taxon>
        <taxon>Gammaproteobacteria</taxon>
        <taxon>Lysobacterales</taxon>
        <taxon>Lysobacteraceae</taxon>
        <taxon>Pseudoxanthomonas</taxon>
    </lineage>
</organism>
<dbReference type="InterPro" id="IPR006659">
    <property type="entry name" value="Arsenate_reductase"/>
</dbReference>
<dbReference type="PANTHER" id="PTHR30041:SF5">
    <property type="entry name" value="ARSENATE REDUCTASE-RELATED"/>
    <property type="match status" value="1"/>
</dbReference>
<proteinExistence type="inferred from homology"/>
<evidence type="ECO:0000313" key="9">
    <source>
        <dbReference type="Proteomes" id="UP000462066"/>
    </source>
</evidence>
<evidence type="ECO:0000256" key="1">
    <source>
        <dbReference type="ARBA" id="ARBA00007198"/>
    </source>
</evidence>
<comment type="caution">
    <text evidence="8">The sequence shown here is derived from an EMBL/GenBank/DDBJ whole genome shotgun (WGS) entry which is preliminary data.</text>
</comment>
<comment type="similarity">
    <text evidence="1 6 7">Belongs to the ArsC family.</text>
</comment>
<dbReference type="PANTHER" id="PTHR30041">
    <property type="entry name" value="ARSENATE REDUCTASE"/>
    <property type="match status" value="1"/>
</dbReference>
<dbReference type="SUPFAM" id="SSF52833">
    <property type="entry name" value="Thioredoxin-like"/>
    <property type="match status" value="1"/>
</dbReference>
<evidence type="ECO:0000256" key="2">
    <source>
        <dbReference type="ARBA" id="ARBA00022849"/>
    </source>
</evidence>
<dbReference type="Pfam" id="PF03960">
    <property type="entry name" value="ArsC"/>
    <property type="match status" value="1"/>
</dbReference>
<dbReference type="Proteomes" id="UP000462066">
    <property type="component" value="Unassembled WGS sequence"/>
</dbReference>
<dbReference type="EMBL" id="MWIP01000001">
    <property type="protein sequence ID" value="KAF1688097.1"/>
    <property type="molecule type" value="Genomic_DNA"/>
</dbReference>
<evidence type="ECO:0000256" key="5">
    <source>
        <dbReference type="ARBA" id="ARBA00039879"/>
    </source>
</evidence>
<name>A0A7V8K8R5_9GAMM</name>
<dbReference type="InterPro" id="IPR006660">
    <property type="entry name" value="Arsenate_reductase-like"/>
</dbReference>
<accession>A0A7V8K8R5</accession>
<gene>
    <name evidence="8" type="primary">arsC</name>
    <name evidence="8" type="ORF">B1992_01350</name>
</gene>
<evidence type="ECO:0000256" key="4">
    <source>
        <dbReference type="ARBA" id="ARBA00038969"/>
    </source>
</evidence>
<dbReference type="GO" id="GO:0008794">
    <property type="term" value="F:arsenate reductase (glutaredoxin) activity"/>
    <property type="evidence" value="ECO:0007669"/>
    <property type="project" value="UniProtKB-UniRule"/>
</dbReference>
<evidence type="ECO:0000256" key="6">
    <source>
        <dbReference type="PROSITE-ProRule" id="PRU01282"/>
    </source>
</evidence>
<dbReference type="RefSeq" id="WP_162309654.1">
    <property type="nucleotide sequence ID" value="NZ_JACHGU010000003.1"/>
</dbReference>